<organism evidence="2 3">
    <name type="scientific">Pleurodeles waltl</name>
    <name type="common">Iberian ribbed newt</name>
    <dbReference type="NCBI Taxonomy" id="8319"/>
    <lineage>
        <taxon>Eukaryota</taxon>
        <taxon>Metazoa</taxon>
        <taxon>Chordata</taxon>
        <taxon>Craniata</taxon>
        <taxon>Vertebrata</taxon>
        <taxon>Euteleostomi</taxon>
        <taxon>Amphibia</taxon>
        <taxon>Batrachia</taxon>
        <taxon>Caudata</taxon>
        <taxon>Salamandroidea</taxon>
        <taxon>Salamandridae</taxon>
        <taxon>Pleurodelinae</taxon>
        <taxon>Pleurodeles</taxon>
    </lineage>
</organism>
<reference evidence="2" key="1">
    <citation type="journal article" date="2022" name="bioRxiv">
        <title>Sequencing and chromosome-scale assembly of the giantPleurodeles waltlgenome.</title>
        <authorList>
            <person name="Brown T."/>
            <person name="Elewa A."/>
            <person name="Iarovenko S."/>
            <person name="Subramanian E."/>
            <person name="Araus A.J."/>
            <person name="Petzold A."/>
            <person name="Susuki M."/>
            <person name="Suzuki K.-i.T."/>
            <person name="Hayashi T."/>
            <person name="Toyoda A."/>
            <person name="Oliveira C."/>
            <person name="Osipova E."/>
            <person name="Leigh N.D."/>
            <person name="Simon A."/>
            <person name="Yun M.H."/>
        </authorList>
    </citation>
    <scope>NUCLEOTIDE SEQUENCE</scope>
    <source>
        <strain evidence="2">20211129_DDA</strain>
        <tissue evidence="2">Liver</tissue>
    </source>
</reference>
<feature type="region of interest" description="Disordered" evidence="1">
    <location>
        <begin position="1"/>
        <end position="69"/>
    </location>
</feature>
<comment type="caution">
    <text evidence="2">The sequence shown here is derived from an EMBL/GenBank/DDBJ whole genome shotgun (WGS) entry which is preliminary data.</text>
</comment>
<feature type="compositionally biased region" description="Polar residues" evidence="1">
    <location>
        <begin position="1"/>
        <end position="13"/>
    </location>
</feature>
<evidence type="ECO:0000313" key="3">
    <source>
        <dbReference type="Proteomes" id="UP001066276"/>
    </source>
</evidence>
<evidence type="ECO:0000256" key="1">
    <source>
        <dbReference type="SAM" id="MobiDB-lite"/>
    </source>
</evidence>
<sequence length="69" mass="7255">MGRTEPTNITARNNNRRWPDADDAPRSASPPFPFLLGVTGSATRGLTTSGAQRTATPTPPALPAPEKTP</sequence>
<keyword evidence="3" id="KW-1185">Reference proteome</keyword>
<dbReference type="EMBL" id="JANPWB010000007">
    <property type="protein sequence ID" value="KAJ1170427.1"/>
    <property type="molecule type" value="Genomic_DNA"/>
</dbReference>
<gene>
    <name evidence="2" type="ORF">NDU88_002304</name>
</gene>
<accession>A0AAV7T1Z3</accession>
<dbReference type="AlphaFoldDB" id="A0AAV7T1Z3"/>
<evidence type="ECO:0000313" key="2">
    <source>
        <dbReference type="EMBL" id="KAJ1170427.1"/>
    </source>
</evidence>
<feature type="compositionally biased region" description="Polar residues" evidence="1">
    <location>
        <begin position="40"/>
        <end position="50"/>
    </location>
</feature>
<proteinExistence type="predicted"/>
<name>A0AAV7T1Z3_PLEWA</name>
<protein>
    <submittedName>
        <fullName evidence="2">Uncharacterized protein</fullName>
    </submittedName>
</protein>
<dbReference type="Proteomes" id="UP001066276">
    <property type="component" value="Chromosome 4_1"/>
</dbReference>